<evidence type="ECO:0000313" key="6">
    <source>
        <dbReference type="Proteomes" id="UP000016930"/>
    </source>
</evidence>
<name>M2P8T0_CERS8</name>
<keyword evidence="3" id="KW-0143">Chaperone</keyword>
<feature type="region of interest" description="Disordered" evidence="4">
    <location>
        <begin position="582"/>
        <end position="602"/>
    </location>
</feature>
<gene>
    <name evidence="5" type="ORF">CERSUDRAFT_162619</name>
</gene>
<proteinExistence type="inferred from homology"/>
<dbReference type="InterPro" id="IPR019318">
    <property type="entry name" value="Gua_nucleotide_exch_fac_Ric8"/>
</dbReference>
<dbReference type="GO" id="GO:0001965">
    <property type="term" value="F:G-protein alpha-subunit binding"/>
    <property type="evidence" value="ECO:0007669"/>
    <property type="project" value="TreeGrafter"/>
</dbReference>
<dbReference type="GO" id="GO:0005737">
    <property type="term" value="C:cytoplasm"/>
    <property type="evidence" value="ECO:0007669"/>
    <property type="project" value="TreeGrafter"/>
</dbReference>
<evidence type="ECO:0000256" key="4">
    <source>
        <dbReference type="SAM" id="MobiDB-lite"/>
    </source>
</evidence>
<keyword evidence="6" id="KW-1185">Reference proteome</keyword>
<evidence type="ECO:0000256" key="3">
    <source>
        <dbReference type="ARBA" id="ARBA00023186"/>
    </source>
</evidence>
<feature type="compositionally biased region" description="Low complexity" evidence="4">
    <location>
        <begin position="305"/>
        <end position="327"/>
    </location>
</feature>
<dbReference type="GO" id="GO:0005085">
    <property type="term" value="F:guanyl-nucleotide exchange factor activity"/>
    <property type="evidence" value="ECO:0007669"/>
    <property type="project" value="UniProtKB-KW"/>
</dbReference>
<dbReference type="OrthoDB" id="5585685at2759"/>
<reference evidence="5 6" key="1">
    <citation type="journal article" date="2012" name="Proc. Natl. Acad. Sci. U.S.A.">
        <title>Comparative genomics of Ceriporiopsis subvermispora and Phanerochaete chrysosporium provide insight into selective ligninolysis.</title>
        <authorList>
            <person name="Fernandez-Fueyo E."/>
            <person name="Ruiz-Duenas F.J."/>
            <person name="Ferreira P."/>
            <person name="Floudas D."/>
            <person name="Hibbett D.S."/>
            <person name="Canessa P."/>
            <person name="Larrondo L.F."/>
            <person name="James T.Y."/>
            <person name="Seelenfreund D."/>
            <person name="Lobos S."/>
            <person name="Polanco R."/>
            <person name="Tello M."/>
            <person name="Honda Y."/>
            <person name="Watanabe T."/>
            <person name="Watanabe T."/>
            <person name="Ryu J.S."/>
            <person name="Kubicek C.P."/>
            <person name="Schmoll M."/>
            <person name="Gaskell J."/>
            <person name="Hammel K.E."/>
            <person name="St John F.J."/>
            <person name="Vanden Wymelenberg A."/>
            <person name="Sabat G."/>
            <person name="Splinter BonDurant S."/>
            <person name="Syed K."/>
            <person name="Yadav J.S."/>
            <person name="Doddapaneni H."/>
            <person name="Subramanian V."/>
            <person name="Lavin J.L."/>
            <person name="Oguiza J.A."/>
            <person name="Perez G."/>
            <person name="Pisabarro A.G."/>
            <person name="Ramirez L."/>
            <person name="Santoyo F."/>
            <person name="Master E."/>
            <person name="Coutinho P.M."/>
            <person name="Henrissat B."/>
            <person name="Lombard V."/>
            <person name="Magnuson J.K."/>
            <person name="Kuees U."/>
            <person name="Hori C."/>
            <person name="Igarashi K."/>
            <person name="Samejima M."/>
            <person name="Held B.W."/>
            <person name="Barry K.W."/>
            <person name="LaButti K.M."/>
            <person name="Lapidus A."/>
            <person name="Lindquist E.A."/>
            <person name="Lucas S.M."/>
            <person name="Riley R."/>
            <person name="Salamov A.A."/>
            <person name="Hoffmeister D."/>
            <person name="Schwenk D."/>
            <person name="Hadar Y."/>
            <person name="Yarden O."/>
            <person name="de Vries R.P."/>
            <person name="Wiebenga A."/>
            <person name="Stenlid J."/>
            <person name="Eastwood D."/>
            <person name="Grigoriev I.V."/>
            <person name="Berka R.M."/>
            <person name="Blanchette R.A."/>
            <person name="Kersten P."/>
            <person name="Martinez A.T."/>
            <person name="Vicuna R."/>
            <person name="Cullen D."/>
        </authorList>
    </citation>
    <scope>NUCLEOTIDE SEQUENCE [LARGE SCALE GENOMIC DNA]</scope>
    <source>
        <strain evidence="5 6">B</strain>
    </source>
</reference>
<sequence>MSKLLENYAALSATSPRAQVSSVLQSILTRDAVLPFQIDDASRKELIQSLLDDLAKCTNKATQALQAVKSLGKTPAGSEVIATSANLSSLLDLSSAFKEKDTMDASNEALRCIANALLLVGDARQTFVQKEVGGADFAVDLLEKSTAPERLFLASRLLFLSTVSISASGDFIRSLVEAKPPGHSGNVIEIIGSKLDLLSRSIQGSMKLAREAMTDLLKFTFNLLLHYPKIVDESEGTPLKAGGDPVKVIGDSWHERLDGILPPLLRIFNTLPPTFPSPLTPPMTHVIHTLITIPVTPSLQSKWFPPSSNRTSPRPSSSKSNRDSPVSFSESGKPASTSSSQSNSPTGTSKPPGAFDRAMSALAAGRRSLSRSSSPHPGSSVDVLLRTYDLLEVTLAHYLPGTIDPDDPSVRERVRQDGEGSLDDAVVPLVVLITKFCIADESSRLRMRQWLLPDDLDRTSPLEGRSDLLGRCLRLMACVHHQRLKPAVGELLYAICDSDASTLAGYVGYGNVAGFLFHKGITGAPPRPTGNSLIPSTTPTGAPINPITGIVEQPNEGPEMSDEEKEREAEKLFVLFDRLEKSGAIPPSQNPIRKAVQEGRLG</sequence>
<organism evidence="5 6">
    <name type="scientific">Ceriporiopsis subvermispora (strain B)</name>
    <name type="common">White-rot fungus</name>
    <name type="synonym">Gelatoporia subvermispora</name>
    <dbReference type="NCBI Taxonomy" id="914234"/>
    <lineage>
        <taxon>Eukaryota</taxon>
        <taxon>Fungi</taxon>
        <taxon>Dikarya</taxon>
        <taxon>Basidiomycota</taxon>
        <taxon>Agaricomycotina</taxon>
        <taxon>Agaricomycetes</taxon>
        <taxon>Polyporales</taxon>
        <taxon>Gelatoporiaceae</taxon>
        <taxon>Gelatoporia</taxon>
    </lineage>
</organism>
<feature type="region of interest" description="Disordered" evidence="4">
    <location>
        <begin position="302"/>
        <end position="355"/>
    </location>
</feature>
<evidence type="ECO:0000313" key="5">
    <source>
        <dbReference type="EMBL" id="EMD31814.1"/>
    </source>
</evidence>
<dbReference type="Proteomes" id="UP000016930">
    <property type="component" value="Unassembled WGS sequence"/>
</dbReference>
<dbReference type="STRING" id="914234.M2P8T0"/>
<dbReference type="HOGENOM" id="CLU_015532_1_0_1"/>
<dbReference type="AlphaFoldDB" id="M2P8T0"/>
<evidence type="ECO:0000256" key="1">
    <source>
        <dbReference type="ARBA" id="ARBA00009049"/>
    </source>
</evidence>
<evidence type="ECO:0008006" key="7">
    <source>
        <dbReference type="Google" id="ProtNLM"/>
    </source>
</evidence>
<evidence type="ECO:0000256" key="2">
    <source>
        <dbReference type="ARBA" id="ARBA00022658"/>
    </source>
</evidence>
<keyword evidence="2" id="KW-0344">Guanine-nucleotide releasing factor</keyword>
<feature type="compositionally biased region" description="Low complexity" evidence="4">
    <location>
        <begin position="336"/>
        <end position="349"/>
    </location>
</feature>
<dbReference type="Pfam" id="PF10165">
    <property type="entry name" value="Ric8"/>
    <property type="match status" value="1"/>
</dbReference>
<accession>M2P8T0</accession>
<dbReference type="GO" id="GO:0007186">
    <property type="term" value="P:G protein-coupled receptor signaling pathway"/>
    <property type="evidence" value="ECO:0007669"/>
    <property type="project" value="TreeGrafter"/>
</dbReference>
<comment type="similarity">
    <text evidence="1">Belongs to the synembryn family.</text>
</comment>
<dbReference type="EMBL" id="KB445815">
    <property type="protein sequence ID" value="EMD31814.1"/>
    <property type="molecule type" value="Genomic_DNA"/>
</dbReference>
<dbReference type="PANTHER" id="PTHR12425:SF5">
    <property type="entry name" value="SYNEMBRYN"/>
    <property type="match status" value="1"/>
</dbReference>
<dbReference type="PANTHER" id="PTHR12425">
    <property type="entry name" value="SYNEMBRYN"/>
    <property type="match status" value="1"/>
</dbReference>
<protein>
    <recommendedName>
        <fullName evidence="7">Guanine nucleotide exchange factor</fullName>
    </recommendedName>
</protein>